<dbReference type="Proteomes" id="UP000775877">
    <property type="component" value="Unassembled WGS sequence"/>
</dbReference>
<dbReference type="AlphaFoldDB" id="A0A955IC56"/>
<organism evidence="1 2">
    <name type="scientific">Candidatus Dojkabacteria bacterium</name>
    <dbReference type="NCBI Taxonomy" id="2099670"/>
    <lineage>
        <taxon>Bacteria</taxon>
        <taxon>Candidatus Dojkabacteria</taxon>
    </lineage>
</organism>
<reference evidence="1" key="2">
    <citation type="journal article" date="2021" name="Microbiome">
        <title>Successional dynamics and alternative stable states in a saline activated sludge microbial community over 9 years.</title>
        <authorList>
            <person name="Wang Y."/>
            <person name="Ye J."/>
            <person name="Ju F."/>
            <person name="Liu L."/>
            <person name="Boyd J.A."/>
            <person name="Deng Y."/>
            <person name="Parks D.H."/>
            <person name="Jiang X."/>
            <person name="Yin X."/>
            <person name="Woodcroft B.J."/>
            <person name="Tyson G.W."/>
            <person name="Hugenholtz P."/>
            <person name="Polz M.F."/>
            <person name="Zhang T."/>
        </authorList>
    </citation>
    <scope>NUCLEOTIDE SEQUENCE</scope>
    <source>
        <strain evidence="1">HKST-UBA13</strain>
    </source>
</reference>
<dbReference type="EMBL" id="JAGQLJ010000006">
    <property type="protein sequence ID" value="MCA9380708.1"/>
    <property type="molecule type" value="Genomic_DNA"/>
</dbReference>
<evidence type="ECO:0000313" key="1">
    <source>
        <dbReference type="EMBL" id="MCA9380708.1"/>
    </source>
</evidence>
<sequence length="119" mass="13576">MDFQTFKDEVIANAGLDRNILDSEIFPAICRQLGIADDISPSRLLDDLESLYLIEAIQLANLSKDSTWENIVSEYKEHVQNNPELVKAAKLIQLNKFTSSWNDLLDFLSFLSSNKQQEL</sequence>
<accession>A0A955IC56</accession>
<gene>
    <name evidence="1" type="ORF">KC678_00395</name>
</gene>
<name>A0A955IC56_9BACT</name>
<protein>
    <submittedName>
        <fullName evidence="1">Uncharacterized protein</fullName>
    </submittedName>
</protein>
<proteinExistence type="predicted"/>
<evidence type="ECO:0000313" key="2">
    <source>
        <dbReference type="Proteomes" id="UP000775877"/>
    </source>
</evidence>
<comment type="caution">
    <text evidence="1">The sequence shown here is derived from an EMBL/GenBank/DDBJ whole genome shotgun (WGS) entry which is preliminary data.</text>
</comment>
<reference evidence="1" key="1">
    <citation type="submission" date="2020-04" db="EMBL/GenBank/DDBJ databases">
        <authorList>
            <person name="Zhang T."/>
        </authorList>
    </citation>
    <scope>NUCLEOTIDE SEQUENCE</scope>
    <source>
        <strain evidence="1">HKST-UBA13</strain>
    </source>
</reference>